<evidence type="ECO:0000256" key="2">
    <source>
        <dbReference type="ARBA" id="ARBA00022527"/>
    </source>
</evidence>
<dbReference type="PROSITE" id="PS00108">
    <property type="entry name" value="PROTEIN_KINASE_ST"/>
    <property type="match status" value="1"/>
</dbReference>
<dbReference type="PROSITE" id="PS00107">
    <property type="entry name" value="PROTEIN_KINASE_ATP"/>
    <property type="match status" value="1"/>
</dbReference>
<evidence type="ECO:0000256" key="1">
    <source>
        <dbReference type="ARBA" id="ARBA00012513"/>
    </source>
</evidence>
<keyword evidence="4 7" id="KW-0547">Nucleotide-binding</keyword>
<evidence type="ECO:0000256" key="3">
    <source>
        <dbReference type="ARBA" id="ARBA00022679"/>
    </source>
</evidence>
<dbReference type="SUPFAM" id="SSF56112">
    <property type="entry name" value="Protein kinase-like (PK-like)"/>
    <property type="match status" value="1"/>
</dbReference>
<dbReference type="InterPro" id="IPR017441">
    <property type="entry name" value="Protein_kinase_ATP_BS"/>
</dbReference>
<dbReference type="RefSeq" id="WP_152098678.1">
    <property type="nucleotide sequence ID" value="NZ_AP021861.1"/>
</dbReference>
<evidence type="ECO:0000313" key="11">
    <source>
        <dbReference type="EMBL" id="BBO32765.1"/>
    </source>
</evidence>
<evidence type="ECO:0000256" key="4">
    <source>
        <dbReference type="ARBA" id="ARBA00022741"/>
    </source>
</evidence>
<dbReference type="Pfam" id="PF00069">
    <property type="entry name" value="Pkinase"/>
    <property type="match status" value="1"/>
</dbReference>
<evidence type="ECO:0000313" key="12">
    <source>
        <dbReference type="Proteomes" id="UP000326837"/>
    </source>
</evidence>
<gene>
    <name evidence="11" type="ORF">PLANPX_2377</name>
</gene>
<feature type="binding site" evidence="7">
    <location>
        <position position="38"/>
    </location>
    <ligand>
        <name>ATP</name>
        <dbReference type="ChEBI" id="CHEBI:30616"/>
    </ligand>
</feature>
<dbReference type="Gene3D" id="1.10.510.10">
    <property type="entry name" value="Transferase(Phosphotransferase) domain 1"/>
    <property type="match status" value="1"/>
</dbReference>
<name>A0A5K7X8S4_9BACT</name>
<reference evidence="12" key="1">
    <citation type="submission" date="2019-10" db="EMBL/GenBank/DDBJ databases">
        <title>Lacipirellula parvula gen. nov., sp. nov., representing a lineage of planctomycetes widespread in freshwater anoxic habitats, and description of the family Lacipirellulaceae.</title>
        <authorList>
            <person name="Dedysh S.N."/>
            <person name="Kulichevskaya I.S."/>
            <person name="Beletsky A.V."/>
            <person name="Rakitin A.L."/>
            <person name="Mardanov A.V."/>
            <person name="Ivanova A.A."/>
            <person name="Saltykova V.X."/>
            <person name="Rijpstra W.I.C."/>
            <person name="Sinninghe Damste J.S."/>
            <person name="Ravin N.V."/>
        </authorList>
    </citation>
    <scope>NUCLEOTIDE SEQUENCE [LARGE SCALE GENOMIC DNA]</scope>
    <source>
        <strain evidence="12">PX69</strain>
    </source>
</reference>
<dbReference type="EMBL" id="AP021861">
    <property type="protein sequence ID" value="BBO32765.1"/>
    <property type="molecule type" value="Genomic_DNA"/>
</dbReference>
<dbReference type="SMART" id="SM00220">
    <property type="entry name" value="S_TKc"/>
    <property type="match status" value="1"/>
</dbReference>
<protein>
    <recommendedName>
        <fullName evidence="1">non-specific serine/threonine protein kinase</fullName>
        <ecNumber evidence="1">2.7.11.1</ecNumber>
    </recommendedName>
</protein>
<keyword evidence="5" id="KW-0418">Kinase</keyword>
<keyword evidence="2" id="KW-0723">Serine/threonine-protein kinase</keyword>
<evidence type="ECO:0000256" key="7">
    <source>
        <dbReference type="PROSITE-ProRule" id="PRU10141"/>
    </source>
</evidence>
<dbReference type="GO" id="GO:0005524">
    <property type="term" value="F:ATP binding"/>
    <property type="evidence" value="ECO:0007669"/>
    <property type="project" value="UniProtKB-UniRule"/>
</dbReference>
<dbReference type="EC" id="2.7.11.1" evidence="1"/>
<accession>A0A5K7X8S4</accession>
<evidence type="ECO:0000256" key="9">
    <source>
        <dbReference type="SAM" id="MobiDB-lite"/>
    </source>
</evidence>
<dbReference type="Gene3D" id="3.30.200.20">
    <property type="entry name" value="Phosphorylase Kinase, domain 1"/>
    <property type="match status" value="1"/>
</dbReference>
<sequence>MQIEQLGPYRIGRKIGKGGMGSVYEAVDEKSGQRVAVKALAPQLAMAEGFRERFEAEIESLKKLQHEGIVRLLGYGEHEGILFYSMELVDGPSLEQEINAGRRFDWNETLGIAVQICRALKHAHDHGVVHRDIKPANLLLTPDGKVKIADFGIARLFGSTQLTTAGGVLGTADYMSPEQADGRPITEKCDQYSLGCVMFALLAGRPPFRAKTMPEMLQLQRFAEPEPVRRFAPQTPEDLDRLIRQLLSKEPSERFPNVQVLGRHMEAMQRALSRPPKPQAPPTASGKPNQTLSDTRLDATAVFNADATLAPEDMLLVPRDTTDSGVYNAPTLADDGQLELEPPVHSGSPQSPSISAPAGPKTVTPPKTSRFTTVDEEAERLRREEPSQLWPLVGQAAGILGALAALIMLGWWMTRPATADALYESIETYVDDNGDDDLKPVEKRIDEFLTRFPDDPRIADLQPYADELELQRMERKLRFQSRRSGQGDAHPIAELFSEANALRETNPERAAAILQDTLTLYPASGPAAAGLSEEMRQYLTLAERELAKLRNTIARQAKEQMPMLRDRLMAAERLEAKDPVQARAMYEALIDLYGDQAWASELIDEARQRMAALPAANAASN</sequence>
<dbReference type="InterPro" id="IPR000719">
    <property type="entry name" value="Prot_kinase_dom"/>
</dbReference>
<feature type="region of interest" description="Disordered" evidence="9">
    <location>
        <begin position="336"/>
        <end position="384"/>
    </location>
</feature>
<dbReference type="InterPro" id="IPR008271">
    <property type="entry name" value="Ser/Thr_kinase_AS"/>
</dbReference>
<dbReference type="CDD" id="cd14014">
    <property type="entry name" value="STKc_PknB_like"/>
    <property type="match status" value="1"/>
</dbReference>
<feature type="coiled-coil region" evidence="8">
    <location>
        <begin position="532"/>
        <end position="574"/>
    </location>
</feature>
<dbReference type="InterPro" id="IPR011009">
    <property type="entry name" value="Kinase-like_dom_sf"/>
</dbReference>
<evidence type="ECO:0000259" key="10">
    <source>
        <dbReference type="PROSITE" id="PS50011"/>
    </source>
</evidence>
<dbReference type="PROSITE" id="PS50011">
    <property type="entry name" value="PROTEIN_KINASE_DOM"/>
    <property type="match status" value="1"/>
</dbReference>
<dbReference type="AlphaFoldDB" id="A0A5K7X8S4"/>
<evidence type="ECO:0000256" key="6">
    <source>
        <dbReference type="ARBA" id="ARBA00022840"/>
    </source>
</evidence>
<proteinExistence type="predicted"/>
<feature type="region of interest" description="Disordered" evidence="9">
    <location>
        <begin position="270"/>
        <end position="292"/>
    </location>
</feature>
<evidence type="ECO:0000256" key="8">
    <source>
        <dbReference type="SAM" id="Coils"/>
    </source>
</evidence>
<dbReference type="KEGG" id="lpav:PLANPX_2377"/>
<keyword evidence="6 7" id="KW-0067">ATP-binding</keyword>
<keyword evidence="3" id="KW-0808">Transferase</keyword>
<dbReference type="Proteomes" id="UP000326837">
    <property type="component" value="Chromosome"/>
</dbReference>
<dbReference type="FunFam" id="1.10.510.10:FF:000021">
    <property type="entry name" value="Serine/threonine protein kinase"/>
    <property type="match status" value="1"/>
</dbReference>
<evidence type="ECO:0000256" key="5">
    <source>
        <dbReference type="ARBA" id="ARBA00022777"/>
    </source>
</evidence>
<dbReference type="PANTHER" id="PTHR43289:SF6">
    <property type="entry name" value="SERINE_THREONINE-PROTEIN KINASE NEKL-3"/>
    <property type="match status" value="1"/>
</dbReference>
<keyword evidence="12" id="KW-1185">Reference proteome</keyword>
<feature type="domain" description="Protein kinase" evidence="10">
    <location>
        <begin position="9"/>
        <end position="267"/>
    </location>
</feature>
<keyword evidence="8" id="KW-0175">Coiled coil</keyword>
<organism evidence="11 12">
    <name type="scientific">Lacipirellula parvula</name>
    <dbReference type="NCBI Taxonomy" id="2650471"/>
    <lineage>
        <taxon>Bacteria</taxon>
        <taxon>Pseudomonadati</taxon>
        <taxon>Planctomycetota</taxon>
        <taxon>Planctomycetia</taxon>
        <taxon>Pirellulales</taxon>
        <taxon>Lacipirellulaceae</taxon>
        <taxon>Lacipirellula</taxon>
    </lineage>
</organism>
<dbReference type="GO" id="GO:0004674">
    <property type="term" value="F:protein serine/threonine kinase activity"/>
    <property type="evidence" value="ECO:0007669"/>
    <property type="project" value="UniProtKB-KW"/>
</dbReference>
<dbReference type="PANTHER" id="PTHR43289">
    <property type="entry name" value="MITOGEN-ACTIVATED PROTEIN KINASE KINASE KINASE 20-RELATED"/>
    <property type="match status" value="1"/>
</dbReference>